<proteinExistence type="predicted"/>
<feature type="non-terminal residue" evidence="1">
    <location>
        <position position="1"/>
    </location>
</feature>
<accession>A0ACA9SP25</accession>
<evidence type="ECO:0000313" key="2">
    <source>
        <dbReference type="Proteomes" id="UP000789920"/>
    </source>
</evidence>
<name>A0ACA9SP25_9GLOM</name>
<gene>
    <name evidence="1" type="ORF">RPERSI_LOCUS32217</name>
</gene>
<evidence type="ECO:0000313" key="1">
    <source>
        <dbReference type="EMBL" id="CAG8842213.1"/>
    </source>
</evidence>
<dbReference type="EMBL" id="CAJVQC010133391">
    <property type="protein sequence ID" value="CAG8842213.1"/>
    <property type="molecule type" value="Genomic_DNA"/>
</dbReference>
<organism evidence="1 2">
    <name type="scientific">Racocetra persica</name>
    <dbReference type="NCBI Taxonomy" id="160502"/>
    <lineage>
        <taxon>Eukaryota</taxon>
        <taxon>Fungi</taxon>
        <taxon>Fungi incertae sedis</taxon>
        <taxon>Mucoromycota</taxon>
        <taxon>Glomeromycotina</taxon>
        <taxon>Glomeromycetes</taxon>
        <taxon>Diversisporales</taxon>
        <taxon>Gigasporaceae</taxon>
        <taxon>Racocetra</taxon>
    </lineage>
</organism>
<keyword evidence="2" id="KW-1185">Reference proteome</keyword>
<feature type="non-terminal residue" evidence="1">
    <location>
        <position position="60"/>
    </location>
</feature>
<sequence length="60" mass="6575">ARLIKPLSCLRLVGVGNSFTLITLFSSGFIPSVPMGSTLTRPSLFWKKRLLDGTSDPHML</sequence>
<protein>
    <submittedName>
        <fullName evidence="1">1749_t:CDS:1</fullName>
    </submittedName>
</protein>
<reference evidence="1" key="1">
    <citation type="submission" date="2021-06" db="EMBL/GenBank/DDBJ databases">
        <authorList>
            <person name="Kallberg Y."/>
            <person name="Tangrot J."/>
            <person name="Rosling A."/>
        </authorList>
    </citation>
    <scope>NUCLEOTIDE SEQUENCE</scope>
    <source>
        <strain evidence="1">MA461A</strain>
    </source>
</reference>
<dbReference type="Proteomes" id="UP000789920">
    <property type="component" value="Unassembled WGS sequence"/>
</dbReference>
<comment type="caution">
    <text evidence="1">The sequence shown here is derived from an EMBL/GenBank/DDBJ whole genome shotgun (WGS) entry which is preliminary data.</text>
</comment>